<dbReference type="InterPro" id="IPR006103">
    <property type="entry name" value="Glyco_hydro_2_cat"/>
</dbReference>
<gene>
    <name evidence="9" type="ORF">H9888_07010</name>
</gene>
<dbReference type="InterPro" id="IPR040605">
    <property type="entry name" value="Glyco_hydro2_dom5"/>
</dbReference>
<sequence>MKRKHQILIAVGTIVLILLLIFWSVAAEAQVIQPVLNGDTPVQDGGNTTIRYSTAGFYPVQGSGRSVQNMDPAWRFAKGRQEGAWEEHYRGDSAWQTVSVPHGLELLPLEASGGINYRGEAWYRKYFQTPASVRGKRLVLYFEGIMGKSTVWVNGKQVAEHYGGFLPVIADISEAIHPESGAINVVAVRADNSDDPSFPPGKPQAQLDYCYFGGIYRDVWLVTTNQVYITDPNQTDRVAGGGVFWATTDLADDHSSATVALRLNLANDSRRGASGRVEYTLVAPDGTIAASRKQSYSIPAGSDRTLNTKLTVKTPALWSPETPHLYRLNIRVTDNRGMAVDGMMQRVGIRTIAFNPQQGFVLNGRPYPRKLIGGNRHQDYAVIGNALSNNLHWRDAVKLKAAGMEIVRNAHYPQDPAFMDACDQLGLFVIVNTPGWQFWNEEPIFEQRVYSDVRNMVRRDRNRPSVIMWEPILNETWYPESFAGNVFNLVHEEYPFPGCYTASDSEAKGHEHFEIQFAHPANGGGGAWGTGAAMPDKVYFTREWGDNVDDWNSHNSTSRVARGWGEVPQLVQANHYADNGYKHTSYDILYRTPVYHVGGTLWHPFDHQRGYHPDPFYGGIMDAFRRPKYSFEMFRAQNRTAQAEPMVFIANELSPFSPEDVTVFSNCDTVVLYTFVGADTVRTYVRGRDCDTTGIPSPVIVFPKAWNFMADKAMSRSGKQREAYIRVEGIRNGKVAAVEQKSMTRRPTRLKLVVDREGVNAVADGSDLVTVVAQMTDDRGMVKRLNNQVVRFTIEGEGRLLTPASQAYGVPLVWGEAPVLVQTTTTPGTIKIRAEIAGPQGDWTAHPAEIEFRTVAPLQELNYMEAEAARLESEASEAASPAALSEERARQSEELLETVAAQQEAFGEKQQ</sequence>
<dbReference type="InterPro" id="IPR006104">
    <property type="entry name" value="Glyco_hydro_2_N"/>
</dbReference>
<evidence type="ECO:0000259" key="8">
    <source>
        <dbReference type="Pfam" id="PF18565"/>
    </source>
</evidence>
<dbReference type="EMBL" id="DXHL01000032">
    <property type="protein sequence ID" value="HIW11227.1"/>
    <property type="molecule type" value="Genomic_DNA"/>
</dbReference>
<dbReference type="Pfam" id="PF00703">
    <property type="entry name" value="Glyco_hydro_2"/>
    <property type="match status" value="1"/>
</dbReference>
<dbReference type="Gene3D" id="2.60.40.10">
    <property type="entry name" value="Immunoglobulins"/>
    <property type="match status" value="2"/>
</dbReference>
<dbReference type="InterPro" id="IPR013783">
    <property type="entry name" value="Ig-like_fold"/>
</dbReference>
<proteinExistence type="inferred from homology"/>
<dbReference type="AlphaFoldDB" id="A0A9D1QDK3"/>
<evidence type="ECO:0000256" key="3">
    <source>
        <dbReference type="ARBA" id="ARBA00023295"/>
    </source>
</evidence>
<feature type="domain" description="Glycoside hydrolase family 2" evidence="8">
    <location>
        <begin position="750"/>
        <end position="838"/>
    </location>
</feature>
<dbReference type="InterPro" id="IPR017853">
    <property type="entry name" value="GH"/>
</dbReference>
<dbReference type="PANTHER" id="PTHR42732:SF1">
    <property type="entry name" value="BETA-MANNOSIDASE"/>
    <property type="match status" value="1"/>
</dbReference>
<evidence type="ECO:0000256" key="2">
    <source>
        <dbReference type="ARBA" id="ARBA00022801"/>
    </source>
</evidence>
<dbReference type="InterPro" id="IPR051913">
    <property type="entry name" value="GH2_Domain-Containing"/>
</dbReference>
<evidence type="ECO:0000313" key="9">
    <source>
        <dbReference type="EMBL" id="HIW11227.1"/>
    </source>
</evidence>
<evidence type="ECO:0000256" key="1">
    <source>
        <dbReference type="ARBA" id="ARBA00007401"/>
    </source>
</evidence>
<dbReference type="Pfam" id="PF02837">
    <property type="entry name" value="Glyco_hydro_2_N"/>
    <property type="match status" value="1"/>
</dbReference>
<evidence type="ECO:0000259" key="6">
    <source>
        <dbReference type="Pfam" id="PF02836"/>
    </source>
</evidence>
<dbReference type="InterPro" id="IPR006102">
    <property type="entry name" value="Ig-like_GH2"/>
</dbReference>
<comment type="caution">
    <text evidence="9">The sequence shown here is derived from an EMBL/GenBank/DDBJ whole genome shotgun (WGS) entry which is preliminary data.</text>
</comment>
<accession>A0A9D1QDK3</accession>
<dbReference type="Gene3D" id="2.60.120.260">
    <property type="entry name" value="Galactose-binding domain-like"/>
    <property type="match status" value="1"/>
</dbReference>
<protein>
    <submittedName>
        <fullName evidence="9">Glycoside hydrolase family 2 protein</fullName>
    </submittedName>
</protein>
<organism evidence="9 10">
    <name type="scientific">Candidatus Rikenella faecigallinarum</name>
    <dbReference type="NCBI Taxonomy" id="2838745"/>
    <lineage>
        <taxon>Bacteria</taxon>
        <taxon>Pseudomonadati</taxon>
        <taxon>Bacteroidota</taxon>
        <taxon>Bacteroidia</taxon>
        <taxon>Bacteroidales</taxon>
        <taxon>Rikenellaceae</taxon>
        <taxon>Rikenella</taxon>
    </lineage>
</organism>
<evidence type="ECO:0000313" key="10">
    <source>
        <dbReference type="Proteomes" id="UP000823926"/>
    </source>
</evidence>
<comment type="similarity">
    <text evidence="1">Belongs to the glycosyl hydrolase 2 family.</text>
</comment>
<dbReference type="Gene3D" id="3.20.20.80">
    <property type="entry name" value="Glycosidases"/>
    <property type="match status" value="1"/>
</dbReference>
<feature type="region of interest" description="Disordered" evidence="4">
    <location>
        <begin position="870"/>
        <end position="911"/>
    </location>
</feature>
<keyword evidence="2 9" id="KW-0378">Hydrolase</keyword>
<name>A0A9D1QDK3_9BACT</name>
<feature type="domain" description="Glycoside hydrolase family 2 catalytic" evidence="6">
    <location>
        <begin position="360"/>
        <end position="482"/>
    </location>
</feature>
<feature type="domain" description="Glycoside hydrolase family 2 immunoglobulin-like beta-sandwich" evidence="5">
    <location>
        <begin position="244"/>
        <end position="350"/>
    </location>
</feature>
<dbReference type="Pfam" id="PF02836">
    <property type="entry name" value="Glyco_hydro_2_C"/>
    <property type="match status" value="1"/>
</dbReference>
<evidence type="ECO:0000259" key="7">
    <source>
        <dbReference type="Pfam" id="PF02837"/>
    </source>
</evidence>
<dbReference type="SUPFAM" id="SSF49303">
    <property type="entry name" value="beta-Galactosidase/glucuronidase domain"/>
    <property type="match status" value="1"/>
</dbReference>
<feature type="domain" description="Glycosyl hydrolases family 2 sugar binding" evidence="7">
    <location>
        <begin position="108"/>
        <end position="224"/>
    </location>
</feature>
<evidence type="ECO:0000256" key="4">
    <source>
        <dbReference type="SAM" id="MobiDB-lite"/>
    </source>
</evidence>
<dbReference type="SUPFAM" id="SSF51445">
    <property type="entry name" value="(Trans)glycosidases"/>
    <property type="match status" value="1"/>
</dbReference>
<dbReference type="GO" id="GO:0005975">
    <property type="term" value="P:carbohydrate metabolic process"/>
    <property type="evidence" value="ECO:0007669"/>
    <property type="project" value="InterPro"/>
</dbReference>
<dbReference type="SUPFAM" id="SSF49785">
    <property type="entry name" value="Galactose-binding domain-like"/>
    <property type="match status" value="1"/>
</dbReference>
<dbReference type="Proteomes" id="UP000823926">
    <property type="component" value="Unassembled WGS sequence"/>
</dbReference>
<dbReference type="GO" id="GO:0004553">
    <property type="term" value="F:hydrolase activity, hydrolyzing O-glycosyl compounds"/>
    <property type="evidence" value="ECO:0007669"/>
    <property type="project" value="InterPro"/>
</dbReference>
<dbReference type="PANTHER" id="PTHR42732">
    <property type="entry name" value="BETA-GALACTOSIDASE"/>
    <property type="match status" value="1"/>
</dbReference>
<reference evidence="9" key="2">
    <citation type="submission" date="2021-04" db="EMBL/GenBank/DDBJ databases">
        <authorList>
            <person name="Gilroy R."/>
        </authorList>
    </citation>
    <scope>NUCLEOTIDE SEQUENCE</scope>
    <source>
        <strain evidence="9">ChiBcec15-1070</strain>
    </source>
</reference>
<evidence type="ECO:0000259" key="5">
    <source>
        <dbReference type="Pfam" id="PF00703"/>
    </source>
</evidence>
<keyword evidence="3" id="KW-0326">Glycosidase</keyword>
<dbReference type="Pfam" id="PF18565">
    <property type="entry name" value="Glyco_hydro2_C5"/>
    <property type="match status" value="1"/>
</dbReference>
<dbReference type="InterPro" id="IPR036156">
    <property type="entry name" value="Beta-gal/glucu_dom_sf"/>
</dbReference>
<dbReference type="InterPro" id="IPR008979">
    <property type="entry name" value="Galactose-bd-like_sf"/>
</dbReference>
<reference evidence="9" key="1">
    <citation type="journal article" date="2021" name="PeerJ">
        <title>Extensive microbial diversity within the chicken gut microbiome revealed by metagenomics and culture.</title>
        <authorList>
            <person name="Gilroy R."/>
            <person name="Ravi A."/>
            <person name="Getino M."/>
            <person name="Pursley I."/>
            <person name="Horton D.L."/>
            <person name="Alikhan N.F."/>
            <person name="Baker D."/>
            <person name="Gharbi K."/>
            <person name="Hall N."/>
            <person name="Watson M."/>
            <person name="Adriaenssens E.M."/>
            <person name="Foster-Nyarko E."/>
            <person name="Jarju S."/>
            <person name="Secka A."/>
            <person name="Antonio M."/>
            <person name="Oren A."/>
            <person name="Chaudhuri R.R."/>
            <person name="La Ragione R."/>
            <person name="Hildebrand F."/>
            <person name="Pallen M.J."/>
        </authorList>
    </citation>
    <scope>NUCLEOTIDE SEQUENCE</scope>
    <source>
        <strain evidence="9">ChiBcec15-1070</strain>
    </source>
</reference>